<dbReference type="Proteomes" id="UP000280434">
    <property type="component" value="Unassembled WGS sequence"/>
</dbReference>
<evidence type="ECO:0000313" key="2">
    <source>
        <dbReference type="Proteomes" id="UP000280434"/>
    </source>
</evidence>
<protein>
    <submittedName>
        <fullName evidence="1">Uncharacterized protein</fullName>
    </submittedName>
</protein>
<name>A0A494XAN0_9BURK</name>
<proteinExistence type="predicted"/>
<dbReference type="AlphaFoldDB" id="A0A494XAN0"/>
<reference evidence="1 2" key="1">
    <citation type="submission" date="2018-10" db="EMBL/GenBank/DDBJ databases">
        <title>Paraburkholderia sp. 7MK8-2, isolated from soil.</title>
        <authorList>
            <person name="Gao Z.-H."/>
            <person name="Qiu L.-H."/>
        </authorList>
    </citation>
    <scope>NUCLEOTIDE SEQUENCE [LARGE SCALE GENOMIC DNA]</scope>
    <source>
        <strain evidence="1 2">7MK8-2</strain>
    </source>
</reference>
<dbReference type="EMBL" id="RBZV01000005">
    <property type="protein sequence ID" value="RKP47618.1"/>
    <property type="molecule type" value="Genomic_DNA"/>
</dbReference>
<gene>
    <name evidence="1" type="ORF">D7S89_15455</name>
</gene>
<accession>A0A494XAN0</accession>
<organism evidence="1 2">
    <name type="scientific">Trinickia fusca</name>
    <dbReference type="NCBI Taxonomy" id="2419777"/>
    <lineage>
        <taxon>Bacteria</taxon>
        <taxon>Pseudomonadati</taxon>
        <taxon>Pseudomonadota</taxon>
        <taxon>Betaproteobacteria</taxon>
        <taxon>Burkholderiales</taxon>
        <taxon>Burkholderiaceae</taxon>
        <taxon>Trinickia</taxon>
    </lineage>
</organism>
<comment type="caution">
    <text evidence="1">The sequence shown here is derived from an EMBL/GenBank/DDBJ whole genome shotgun (WGS) entry which is preliminary data.</text>
</comment>
<evidence type="ECO:0000313" key="1">
    <source>
        <dbReference type="EMBL" id="RKP47618.1"/>
    </source>
</evidence>
<sequence>MPAQQPAYLAMLAHPSLDFPVRRMMRVARERVAEPQPRIALVSVDIAVPATASNAARRALHETFGAALRLYVVTTDKSSDSVTFRIEVTGHTLDEVLSALTRALPAATLGRAGRGTPPSLRLT</sequence>
<keyword evidence="2" id="KW-1185">Reference proteome</keyword>